<dbReference type="InterPro" id="IPR030842">
    <property type="entry name" value="TF_NusA_bacterial"/>
</dbReference>
<dbReference type="CDD" id="cd02134">
    <property type="entry name" value="KH-II_NusA_rpt1"/>
    <property type="match status" value="1"/>
</dbReference>
<dbReference type="Pfam" id="PF08529">
    <property type="entry name" value="NusA_N"/>
    <property type="match status" value="1"/>
</dbReference>
<dbReference type="SUPFAM" id="SSF54814">
    <property type="entry name" value="Prokaryotic type KH domain (KH-domain type II)"/>
    <property type="match status" value="2"/>
</dbReference>
<dbReference type="GO" id="GO:0003723">
    <property type="term" value="F:RNA binding"/>
    <property type="evidence" value="ECO:0007669"/>
    <property type="project" value="UniProtKB-UniRule"/>
</dbReference>
<dbReference type="Proteomes" id="UP000260943">
    <property type="component" value="Unassembled WGS sequence"/>
</dbReference>
<dbReference type="InterPro" id="IPR058582">
    <property type="entry name" value="KH_NusA_2nd"/>
</dbReference>
<comment type="subcellular location">
    <subcellularLocation>
        <location evidence="7">Cytoplasm</location>
    </subcellularLocation>
</comment>
<keyword evidence="3 7" id="KW-0889">Transcription antitermination</keyword>
<evidence type="ECO:0000256" key="4">
    <source>
        <dbReference type="ARBA" id="ARBA00022884"/>
    </source>
</evidence>
<dbReference type="InterPro" id="IPR004087">
    <property type="entry name" value="KH_dom"/>
</dbReference>
<dbReference type="SMART" id="SM00322">
    <property type="entry name" value="KH"/>
    <property type="match status" value="2"/>
</dbReference>
<accession>A0A2V2C9J2</accession>
<dbReference type="InterPro" id="IPR015946">
    <property type="entry name" value="KH_dom-like_a/b"/>
</dbReference>
<dbReference type="SUPFAM" id="SSF69705">
    <property type="entry name" value="Transcription factor NusA, N-terminal domain"/>
    <property type="match status" value="1"/>
</dbReference>
<organism evidence="9 10">
    <name type="scientific">Collinsella tanakaei</name>
    <dbReference type="NCBI Taxonomy" id="626935"/>
    <lineage>
        <taxon>Bacteria</taxon>
        <taxon>Bacillati</taxon>
        <taxon>Actinomycetota</taxon>
        <taxon>Coriobacteriia</taxon>
        <taxon>Coriobacteriales</taxon>
        <taxon>Coriobacteriaceae</taxon>
        <taxon>Collinsella</taxon>
    </lineage>
</organism>
<evidence type="ECO:0000256" key="5">
    <source>
        <dbReference type="ARBA" id="ARBA00023015"/>
    </source>
</evidence>
<dbReference type="InterPro" id="IPR009019">
    <property type="entry name" value="KH_sf_prok-type"/>
</dbReference>
<dbReference type="HAMAP" id="MF_00945_B">
    <property type="entry name" value="NusA_B"/>
    <property type="match status" value="1"/>
</dbReference>
<dbReference type="AlphaFoldDB" id="A0A2V2C9J2"/>
<feature type="domain" description="K Homology" evidence="8">
    <location>
        <begin position="312"/>
        <end position="372"/>
    </location>
</feature>
<evidence type="ECO:0000256" key="2">
    <source>
        <dbReference type="ARBA" id="ARBA00022490"/>
    </source>
</evidence>
<dbReference type="EMBL" id="QSRJ01000004">
    <property type="protein sequence ID" value="RGL10705.1"/>
    <property type="molecule type" value="Genomic_DNA"/>
</dbReference>
<dbReference type="PANTHER" id="PTHR22648">
    <property type="entry name" value="TRANSCRIPTION TERMINATION FACTOR NUSA"/>
    <property type="match status" value="1"/>
</dbReference>
<dbReference type="NCBIfam" id="TIGR01953">
    <property type="entry name" value="NusA"/>
    <property type="match status" value="1"/>
</dbReference>
<dbReference type="InterPro" id="IPR010213">
    <property type="entry name" value="TF_NusA"/>
</dbReference>
<keyword evidence="2 7" id="KW-0963">Cytoplasm</keyword>
<dbReference type="GO" id="GO:0031564">
    <property type="term" value="P:transcription antitermination"/>
    <property type="evidence" value="ECO:0007669"/>
    <property type="project" value="UniProtKB-UniRule"/>
</dbReference>
<evidence type="ECO:0000256" key="1">
    <source>
        <dbReference type="ARBA" id="ARBA00022472"/>
    </source>
</evidence>
<comment type="subunit">
    <text evidence="7">Monomer. Binds directly to the core enzyme of the DNA-dependent RNA polymerase and to nascent RNA.</text>
</comment>
<dbReference type="RefSeq" id="WP_117679342.1">
    <property type="nucleotide sequence ID" value="NZ_CALJOO010000053.1"/>
</dbReference>
<dbReference type="PANTHER" id="PTHR22648:SF0">
    <property type="entry name" value="TRANSCRIPTION TERMINATION_ANTITERMINATION PROTEIN NUSA"/>
    <property type="match status" value="1"/>
</dbReference>
<evidence type="ECO:0000256" key="7">
    <source>
        <dbReference type="HAMAP-Rule" id="MF_00945"/>
    </source>
</evidence>
<dbReference type="Pfam" id="PF13184">
    <property type="entry name" value="KH_NusA_1st"/>
    <property type="match status" value="1"/>
</dbReference>
<comment type="function">
    <text evidence="7">Participates in both transcription termination and antitermination.</text>
</comment>
<dbReference type="Gene3D" id="3.30.300.20">
    <property type="match status" value="2"/>
</dbReference>
<evidence type="ECO:0000313" key="10">
    <source>
        <dbReference type="Proteomes" id="UP000260943"/>
    </source>
</evidence>
<keyword evidence="4 7" id="KW-0694">RNA-binding</keyword>
<reference evidence="9 10" key="1">
    <citation type="submission" date="2018-08" db="EMBL/GenBank/DDBJ databases">
        <title>A genome reference for cultivated species of the human gut microbiota.</title>
        <authorList>
            <person name="Zou Y."/>
            <person name="Xue W."/>
            <person name="Luo G."/>
        </authorList>
    </citation>
    <scope>NUCLEOTIDE SEQUENCE [LARGE SCALE GENOMIC DNA]</scope>
    <source>
        <strain evidence="9 10">TF08-14</strain>
    </source>
</reference>
<dbReference type="Gene3D" id="2.40.50.140">
    <property type="entry name" value="Nucleic acid-binding proteins"/>
    <property type="match status" value="1"/>
</dbReference>
<dbReference type="SUPFAM" id="SSF50249">
    <property type="entry name" value="Nucleic acid-binding proteins"/>
    <property type="match status" value="1"/>
</dbReference>
<keyword evidence="6 7" id="KW-0804">Transcription</keyword>
<dbReference type="InterPro" id="IPR012340">
    <property type="entry name" value="NA-bd_OB-fold"/>
</dbReference>
<evidence type="ECO:0000256" key="3">
    <source>
        <dbReference type="ARBA" id="ARBA00022814"/>
    </source>
</evidence>
<evidence type="ECO:0000259" key="8">
    <source>
        <dbReference type="SMART" id="SM00322"/>
    </source>
</evidence>
<name>A0A2V2C9J2_9ACTN</name>
<proteinExistence type="inferred from homology"/>
<sequence length="423" mass="47521">MASDMMDALMALCQEKHIDQLYLIDRLEQSLAKSYAEILHLDWGAKVTIDRSNGKIYVYKLIPIDDSMDEEGNYTEWEEIDVTPRDTSRIAAQHAKAEINAIVRNSAREQIYEEFSGRIGDIINGTVLQSTPDFTIVKIREGVEAELPHFDQRRYENERNERPQGERYLHNQRLKAVIIDVRDPNSTLQPVRGEHSRPPIVVSRTHPALIKRLFELEVPEIYEGTVEVKSIAREPGMRSKVAVRSLDDRLDPVGACVGPKGSRVRTVVSELRGERVDVILWDADPAVYVANALSPAKVTRVLIDEEKNYAGVIVPDDQLSLAIGKEGQNARLAARLTGWHIDIKNETLAADILKNVPVPAAPAEDLIYEDDEDLEPERCAYVDEDGVRCRNQSRPGSRFCGVHDELVMGEPGADIIDDADDLI</sequence>
<evidence type="ECO:0000313" key="9">
    <source>
        <dbReference type="EMBL" id="RGL10705.1"/>
    </source>
</evidence>
<dbReference type="InterPro" id="IPR013735">
    <property type="entry name" value="TF_NusA_N"/>
</dbReference>
<comment type="similarity">
    <text evidence="7">Belongs to the NusA family.</text>
</comment>
<dbReference type="Gene3D" id="3.30.1480.10">
    <property type="entry name" value="NusA, N-terminal domain"/>
    <property type="match status" value="1"/>
</dbReference>
<comment type="caution">
    <text evidence="9">The sequence shown here is derived from an EMBL/GenBank/DDBJ whole genome shotgun (WGS) entry which is preliminary data.</text>
</comment>
<dbReference type="FunFam" id="3.30.300.20:FF:000005">
    <property type="entry name" value="Transcription termination/antitermination protein NusA"/>
    <property type="match status" value="1"/>
</dbReference>
<dbReference type="GO" id="GO:0006353">
    <property type="term" value="P:DNA-templated transcription termination"/>
    <property type="evidence" value="ECO:0007669"/>
    <property type="project" value="UniProtKB-UniRule"/>
</dbReference>
<evidence type="ECO:0000256" key="6">
    <source>
        <dbReference type="ARBA" id="ARBA00023163"/>
    </source>
</evidence>
<feature type="domain" description="K Homology" evidence="8">
    <location>
        <begin position="235"/>
        <end position="308"/>
    </location>
</feature>
<dbReference type="PROSITE" id="PS50084">
    <property type="entry name" value="KH_TYPE_1"/>
    <property type="match status" value="1"/>
</dbReference>
<dbReference type="InterPro" id="IPR025249">
    <property type="entry name" value="TF_NusA_KH_1st"/>
</dbReference>
<dbReference type="InterPro" id="IPR036555">
    <property type="entry name" value="NusA_N_sf"/>
</dbReference>
<dbReference type="GO" id="GO:0003700">
    <property type="term" value="F:DNA-binding transcription factor activity"/>
    <property type="evidence" value="ECO:0007669"/>
    <property type="project" value="InterPro"/>
</dbReference>
<keyword evidence="5 7" id="KW-0805">Transcription regulation</keyword>
<keyword evidence="1 7" id="KW-0806">Transcription termination</keyword>
<gene>
    <name evidence="7" type="primary">nusA</name>
    <name evidence="9" type="ORF">DXC81_04345</name>
</gene>
<protein>
    <recommendedName>
        <fullName evidence="7">Transcription termination/antitermination protein NusA</fullName>
    </recommendedName>
</protein>
<dbReference type="CDD" id="cd22529">
    <property type="entry name" value="KH-II_NusA_rpt2"/>
    <property type="match status" value="1"/>
</dbReference>
<dbReference type="GO" id="GO:0005829">
    <property type="term" value="C:cytosol"/>
    <property type="evidence" value="ECO:0007669"/>
    <property type="project" value="TreeGrafter"/>
</dbReference>
<dbReference type="FunFam" id="3.30.300.20:FF:000002">
    <property type="entry name" value="Transcription termination/antitermination protein NusA"/>
    <property type="match status" value="1"/>
</dbReference>
<dbReference type="Pfam" id="PF26594">
    <property type="entry name" value="KH_NusA_2nd"/>
    <property type="match status" value="1"/>
</dbReference>